<dbReference type="Pfam" id="PF00646">
    <property type="entry name" value="F-box"/>
    <property type="match status" value="1"/>
</dbReference>
<dbReference type="PANTHER" id="PTHR35546">
    <property type="entry name" value="F-BOX PROTEIN INTERACTION DOMAIN PROTEIN-RELATED"/>
    <property type="match status" value="1"/>
</dbReference>
<dbReference type="SMART" id="SM00256">
    <property type="entry name" value="FBOX"/>
    <property type="match status" value="1"/>
</dbReference>
<dbReference type="Gramene" id="TVU41260">
    <property type="protein sequence ID" value="TVU41260"/>
    <property type="gene ID" value="EJB05_14763"/>
</dbReference>
<dbReference type="InterPro" id="IPR056592">
    <property type="entry name" value="Beta-prop_At3g26010-like"/>
</dbReference>
<dbReference type="InterPro" id="IPR023213">
    <property type="entry name" value="CAT-like_dom_sf"/>
</dbReference>
<feature type="chain" id="PRO_5023912511" description="F-box domain-containing protein" evidence="1">
    <location>
        <begin position="23"/>
        <end position="500"/>
    </location>
</feature>
<reference evidence="3 4" key="1">
    <citation type="journal article" date="2019" name="Sci. Rep.">
        <title>A high-quality genome of Eragrostis curvula grass provides insights into Poaceae evolution and supports new strategies to enhance forage quality.</title>
        <authorList>
            <person name="Carballo J."/>
            <person name="Santos B.A.C.M."/>
            <person name="Zappacosta D."/>
            <person name="Garbus I."/>
            <person name="Selva J.P."/>
            <person name="Gallo C.A."/>
            <person name="Diaz A."/>
            <person name="Albertini E."/>
            <person name="Caccamo M."/>
            <person name="Echenique V."/>
        </authorList>
    </citation>
    <scope>NUCLEOTIDE SEQUENCE [LARGE SCALE GENOMIC DNA]</scope>
    <source>
        <strain evidence="4">cv. Victoria</strain>
        <tissue evidence="3">Leaf</tissue>
    </source>
</reference>
<dbReference type="CDD" id="cd22157">
    <property type="entry name" value="F-box_AtFBW1-like"/>
    <property type="match status" value="1"/>
</dbReference>
<dbReference type="InterPro" id="IPR036047">
    <property type="entry name" value="F-box-like_dom_sf"/>
</dbReference>
<protein>
    <recommendedName>
        <fullName evidence="2">F-box domain-containing protein</fullName>
    </recommendedName>
</protein>
<evidence type="ECO:0000313" key="4">
    <source>
        <dbReference type="Proteomes" id="UP000324897"/>
    </source>
</evidence>
<organism evidence="3 4">
    <name type="scientific">Eragrostis curvula</name>
    <name type="common">weeping love grass</name>
    <dbReference type="NCBI Taxonomy" id="38414"/>
    <lineage>
        <taxon>Eukaryota</taxon>
        <taxon>Viridiplantae</taxon>
        <taxon>Streptophyta</taxon>
        <taxon>Embryophyta</taxon>
        <taxon>Tracheophyta</taxon>
        <taxon>Spermatophyta</taxon>
        <taxon>Magnoliopsida</taxon>
        <taxon>Liliopsida</taxon>
        <taxon>Poales</taxon>
        <taxon>Poaceae</taxon>
        <taxon>PACMAD clade</taxon>
        <taxon>Chloridoideae</taxon>
        <taxon>Eragrostideae</taxon>
        <taxon>Eragrostidinae</taxon>
        <taxon>Eragrostis</taxon>
    </lineage>
</organism>
<feature type="domain" description="F-box" evidence="2">
    <location>
        <begin position="115"/>
        <end position="161"/>
    </location>
</feature>
<dbReference type="Proteomes" id="UP000324897">
    <property type="component" value="Chromosome 4"/>
</dbReference>
<dbReference type="EMBL" id="RWGY01000007">
    <property type="protein sequence ID" value="TVU41260.1"/>
    <property type="molecule type" value="Genomic_DNA"/>
</dbReference>
<name>A0A5J9W1Q4_9POAL</name>
<proteinExistence type="predicted"/>
<dbReference type="InterPro" id="IPR055290">
    <property type="entry name" value="At3g26010-like"/>
</dbReference>
<dbReference type="InterPro" id="IPR001810">
    <property type="entry name" value="F-box_dom"/>
</dbReference>
<feature type="signal peptide" evidence="1">
    <location>
        <begin position="1"/>
        <end position="22"/>
    </location>
</feature>
<gene>
    <name evidence="3" type="ORF">EJB05_14763</name>
</gene>
<dbReference type="PANTHER" id="PTHR35546:SF24">
    <property type="entry name" value="F-BOX DOMAIN-CONTAINING PROTEIN"/>
    <property type="match status" value="1"/>
</dbReference>
<dbReference type="Gene3D" id="1.20.1280.50">
    <property type="match status" value="1"/>
</dbReference>
<dbReference type="SUPFAM" id="SSF81383">
    <property type="entry name" value="F-box domain"/>
    <property type="match status" value="1"/>
</dbReference>
<dbReference type="GO" id="GO:0016747">
    <property type="term" value="F:acyltransferase activity, transferring groups other than amino-acyl groups"/>
    <property type="evidence" value="ECO:0007669"/>
    <property type="project" value="UniProtKB-ARBA"/>
</dbReference>
<sequence length="500" mass="55986">MIRLLNGGFVLALRLNHTVCDAIGVVQFISAVGKLDWRRELLDAVVVPSGDAVASGVQPVAEATNGHLKELIHSDDALRRLVICRGLGLSRRRFDFLPPAIPLSIPCGMDCPKRMMAAAGLPDDSLVEILSRLPVKPLHRSKCVARSWRDLIDDPSNRKKLAQTLEGFFLMEREDGDDGRHFGFVNLPARSVPLDIDPCFSFLTSLPGIETLNSLDSCNGLLLFEHRRKTKLRHVLGYIVCNPATKEWGTVPTCDCPPPNFGYYKCCTYLVFDPAVSPHFHLVQLREESVTPHAYSSETGTWSHIQIGRNVQQEQGHLEVWSYQGLMMNRNPWRAFVNGMLHFIVNYPANVVAVDVQGKTQRIIPVPNVTGVVPGYVAQSQGCLHYIHESVHCEALSIWVLKDYGTHKWVLLDTLNFLELFGTKSYIVGGKIELRFVAIHPDRNVVFLAQISKRQLMSYDMDSKQVNVIGTHDGNLNWPTDIVPYVPNFSKSPVFKCEAV</sequence>
<evidence type="ECO:0000256" key="1">
    <source>
        <dbReference type="SAM" id="SignalP"/>
    </source>
</evidence>
<evidence type="ECO:0000259" key="2">
    <source>
        <dbReference type="PROSITE" id="PS50181"/>
    </source>
</evidence>
<accession>A0A5J9W1Q4</accession>
<evidence type="ECO:0000313" key="3">
    <source>
        <dbReference type="EMBL" id="TVU41260.1"/>
    </source>
</evidence>
<dbReference type="OrthoDB" id="738899at2759"/>
<dbReference type="AlphaFoldDB" id="A0A5J9W1Q4"/>
<keyword evidence="4" id="KW-1185">Reference proteome</keyword>
<dbReference type="PROSITE" id="PS50181">
    <property type="entry name" value="FBOX"/>
    <property type="match status" value="1"/>
</dbReference>
<keyword evidence="1" id="KW-0732">Signal</keyword>
<dbReference type="Gene3D" id="3.30.559.10">
    <property type="entry name" value="Chloramphenicol acetyltransferase-like domain"/>
    <property type="match status" value="1"/>
</dbReference>
<dbReference type="Pfam" id="PF24750">
    <property type="entry name" value="b-prop_At3g26010-like"/>
    <property type="match status" value="1"/>
</dbReference>
<comment type="caution">
    <text evidence="3">The sequence shown here is derived from an EMBL/GenBank/DDBJ whole genome shotgun (WGS) entry which is preliminary data.</text>
</comment>
<feature type="non-terminal residue" evidence="3">
    <location>
        <position position="1"/>
    </location>
</feature>